<dbReference type="OrthoDB" id="9779623at2"/>
<dbReference type="EMBL" id="WTYA01000007">
    <property type="protein sequence ID" value="MXP29186.1"/>
    <property type="molecule type" value="Genomic_DNA"/>
</dbReference>
<sequence length="256" mass="26407">MTDIDFAGRTALVTGAASGIGAACARFLADRGAARLILTDWDARGFDGLELACPFNTIVGDVGDPDHWSTVAEHLEGLDHAVLNAGIAGAGKPIAELDWARWKRTCSTNLDGVFLGLKHAMDAMRQSSGGSAVVTASVAAVRGIASVDYGATKAAVAHMARIAAREGGPDGIRVNAIAPGGVDTPIWDTTEGFRSFVESKMEGDRARAIEEFGKIGTPLGRFATADEIAGQIGFLLSDMASTITGAVLVSDGGFSI</sequence>
<evidence type="ECO:0000256" key="2">
    <source>
        <dbReference type="ARBA" id="ARBA00023002"/>
    </source>
</evidence>
<keyword evidence="3" id="KW-0520">NAD</keyword>
<evidence type="ECO:0000256" key="1">
    <source>
        <dbReference type="ARBA" id="ARBA00006484"/>
    </source>
</evidence>
<dbReference type="InterPro" id="IPR057326">
    <property type="entry name" value="KR_dom"/>
</dbReference>
<dbReference type="InterPro" id="IPR002347">
    <property type="entry name" value="SDR_fam"/>
</dbReference>
<proteinExistence type="inferred from homology"/>
<reference evidence="5 6" key="1">
    <citation type="submission" date="2019-12" db="EMBL/GenBank/DDBJ databases">
        <title>Genomic-based taxomic classification of the family Erythrobacteraceae.</title>
        <authorList>
            <person name="Xu L."/>
        </authorList>
    </citation>
    <scope>NUCLEOTIDE SEQUENCE [LARGE SCALE GENOMIC DNA]</scope>
    <source>
        <strain evidence="5 6">KEMB 9005-328</strain>
    </source>
</reference>
<evidence type="ECO:0000256" key="3">
    <source>
        <dbReference type="ARBA" id="ARBA00023027"/>
    </source>
</evidence>
<dbReference type="SMART" id="SM00822">
    <property type="entry name" value="PKS_KR"/>
    <property type="match status" value="1"/>
</dbReference>
<comment type="similarity">
    <text evidence="1">Belongs to the short-chain dehydrogenases/reductases (SDR) family.</text>
</comment>
<keyword evidence="6" id="KW-1185">Reference proteome</keyword>
<dbReference type="SUPFAM" id="SSF51735">
    <property type="entry name" value="NAD(P)-binding Rossmann-fold domains"/>
    <property type="match status" value="1"/>
</dbReference>
<dbReference type="AlphaFoldDB" id="A0A845AKW7"/>
<dbReference type="RefSeq" id="WP_160753483.1">
    <property type="nucleotide sequence ID" value="NZ_WTYA01000007.1"/>
</dbReference>
<dbReference type="Gene3D" id="3.40.50.720">
    <property type="entry name" value="NAD(P)-binding Rossmann-like Domain"/>
    <property type="match status" value="1"/>
</dbReference>
<evidence type="ECO:0000313" key="6">
    <source>
        <dbReference type="Proteomes" id="UP000439780"/>
    </source>
</evidence>
<dbReference type="GO" id="GO:0016491">
    <property type="term" value="F:oxidoreductase activity"/>
    <property type="evidence" value="ECO:0007669"/>
    <property type="project" value="UniProtKB-KW"/>
</dbReference>
<comment type="caution">
    <text evidence="5">The sequence shown here is derived from an EMBL/GenBank/DDBJ whole genome shotgun (WGS) entry which is preliminary data.</text>
</comment>
<organism evidence="5 6">
    <name type="scientific">Qipengyuania algicida</name>
    <dbReference type="NCBI Taxonomy" id="1836209"/>
    <lineage>
        <taxon>Bacteria</taxon>
        <taxon>Pseudomonadati</taxon>
        <taxon>Pseudomonadota</taxon>
        <taxon>Alphaproteobacteria</taxon>
        <taxon>Sphingomonadales</taxon>
        <taxon>Erythrobacteraceae</taxon>
        <taxon>Qipengyuania</taxon>
    </lineage>
</organism>
<dbReference type="FunFam" id="3.40.50.720:FF:000084">
    <property type="entry name" value="Short-chain dehydrogenase reductase"/>
    <property type="match status" value="1"/>
</dbReference>
<dbReference type="InterPro" id="IPR036291">
    <property type="entry name" value="NAD(P)-bd_dom_sf"/>
</dbReference>
<dbReference type="PRINTS" id="PR00081">
    <property type="entry name" value="GDHRDH"/>
</dbReference>
<dbReference type="InterPro" id="IPR020904">
    <property type="entry name" value="Sc_DH/Rdtase_CS"/>
</dbReference>
<evidence type="ECO:0000259" key="4">
    <source>
        <dbReference type="SMART" id="SM00822"/>
    </source>
</evidence>
<protein>
    <submittedName>
        <fullName evidence="5">SDR family oxidoreductase</fullName>
    </submittedName>
</protein>
<evidence type="ECO:0000313" key="5">
    <source>
        <dbReference type="EMBL" id="MXP29186.1"/>
    </source>
</evidence>
<dbReference type="CDD" id="cd05233">
    <property type="entry name" value="SDR_c"/>
    <property type="match status" value="1"/>
</dbReference>
<accession>A0A845AKW7</accession>
<dbReference type="Pfam" id="PF13561">
    <property type="entry name" value="adh_short_C2"/>
    <property type="match status" value="1"/>
</dbReference>
<name>A0A845AKW7_9SPHN</name>
<dbReference type="Proteomes" id="UP000439780">
    <property type="component" value="Unassembled WGS sequence"/>
</dbReference>
<keyword evidence="2" id="KW-0560">Oxidoreductase</keyword>
<feature type="domain" description="Ketoreductase" evidence="4">
    <location>
        <begin position="9"/>
        <end position="180"/>
    </location>
</feature>
<dbReference type="PROSITE" id="PS00061">
    <property type="entry name" value="ADH_SHORT"/>
    <property type="match status" value="1"/>
</dbReference>
<dbReference type="PANTHER" id="PTHR24321:SF8">
    <property type="entry name" value="ESTRADIOL 17-BETA-DEHYDROGENASE 8-RELATED"/>
    <property type="match status" value="1"/>
</dbReference>
<gene>
    <name evidence="5" type="ORF">GRI58_10170</name>
</gene>
<dbReference type="PANTHER" id="PTHR24321">
    <property type="entry name" value="DEHYDROGENASES, SHORT CHAIN"/>
    <property type="match status" value="1"/>
</dbReference>